<feature type="transmembrane region" description="Helical" evidence="5">
    <location>
        <begin position="150"/>
        <end position="176"/>
    </location>
</feature>
<dbReference type="OrthoDB" id="1900844at2759"/>
<accession>A0A7J6VB18</accession>
<dbReference type="PANTHER" id="PTHR36049">
    <property type="entry name" value="TRANSMEMBRANE PROTEIN"/>
    <property type="match status" value="1"/>
</dbReference>
<reference evidence="6 7" key="1">
    <citation type="submission" date="2020-06" db="EMBL/GenBank/DDBJ databases">
        <title>Transcriptomic and genomic resources for Thalictrum thalictroides and T. hernandezii: Facilitating candidate gene discovery in an emerging model plant lineage.</title>
        <authorList>
            <person name="Arias T."/>
            <person name="Riano-Pachon D.M."/>
            <person name="Di Stilio V.S."/>
        </authorList>
    </citation>
    <scope>NUCLEOTIDE SEQUENCE [LARGE SCALE GENOMIC DNA]</scope>
    <source>
        <strain evidence="7">cv. WT478/WT964</strain>
        <tissue evidence="6">Leaves</tissue>
    </source>
</reference>
<keyword evidence="5" id="KW-0812">Transmembrane</keyword>
<dbReference type="Proteomes" id="UP000554482">
    <property type="component" value="Unassembled WGS sequence"/>
</dbReference>
<keyword evidence="5" id="KW-0472">Membrane</keyword>
<protein>
    <recommendedName>
        <fullName evidence="3">Uncharacterized protein ycf33</fullName>
    </recommendedName>
</protein>
<evidence type="ECO:0000313" key="6">
    <source>
        <dbReference type="EMBL" id="KAF5181888.1"/>
    </source>
</evidence>
<evidence type="ECO:0000256" key="1">
    <source>
        <dbReference type="ARBA" id="ARBA00004474"/>
    </source>
</evidence>
<dbReference type="EMBL" id="JABWDY010035597">
    <property type="protein sequence ID" value="KAF5181888.1"/>
    <property type="molecule type" value="Genomic_DNA"/>
</dbReference>
<proteinExistence type="inferred from homology"/>
<evidence type="ECO:0000313" key="7">
    <source>
        <dbReference type="Proteomes" id="UP000554482"/>
    </source>
</evidence>
<organism evidence="6 7">
    <name type="scientific">Thalictrum thalictroides</name>
    <name type="common">Rue-anemone</name>
    <name type="synonym">Anemone thalictroides</name>
    <dbReference type="NCBI Taxonomy" id="46969"/>
    <lineage>
        <taxon>Eukaryota</taxon>
        <taxon>Viridiplantae</taxon>
        <taxon>Streptophyta</taxon>
        <taxon>Embryophyta</taxon>
        <taxon>Tracheophyta</taxon>
        <taxon>Spermatophyta</taxon>
        <taxon>Magnoliopsida</taxon>
        <taxon>Ranunculales</taxon>
        <taxon>Ranunculaceae</taxon>
        <taxon>Thalictroideae</taxon>
        <taxon>Thalictrum</taxon>
    </lineage>
</organism>
<keyword evidence="7" id="KW-1185">Reference proteome</keyword>
<dbReference type="InterPro" id="IPR008470">
    <property type="entry name" value="Uncharacterised_Ycf33"/>
</dbReference>
<name>A0A7J6VB18_THATH</name>
<feature type="transmembrane region" description="Helical" evidence="5">
    <location>
        <begin position="80"/>
        <end position="97"/>
    </location>
</feature>
<keyword evidence="4" id="KW-0934">Plastid</keyword>
<feature type="transmembrane region" description="Helical" evidence="5">
    <location>
        <begin position="123"/>
        <end position="143"/>
    </location>
</feature>
<evidence type="ECO:0000256" key="2">
    <source>
        <dbReference type="ARBA" id="ARBA00010985"/>
    </source>
</evidence>
<dbReference type="Pfam" id="PF05421">
    <property type="entry name" value="DUF751"/>
    <property type="match status" value="1"/>
</dbReference>
<evidence type="ECO:0000256" key="3">
    <source>
        <dbReference type="ARBA" id="ARBA00021584"/>
    </source>
</evidence>
<comment type="subcellular location">
    <subcellularLocation>
        <location evidence="1">Plastid</location>
    </subcellularLocation>
</comment>
<evidence type="ECO:0000256" key="5">
    <source>
        <dbReference type="SAM" id="Phobius"/>
    </source>
</evidence>
<comment type="caution">
    <text evidence="6">The sequence shown here is derived from an EMBL/GenBank/DDBJ whole genome shotgun (WGS) entry which is preliminary data.</text>
</comment>
<gene>
    <name evidence="6" type="ORF">FRX31_028526</name>
</gene>
<sequence length="185" mass="20869">MKTCILRSHFNLPNQSYYLTNSPSFLVNKIISSSRRTKTYTKPSARNLTKESNRNKTFILKSTTTPRKEENEVDSSTTRLVMLGAVSFGFAMLFAGMDDHQKALAFGPEGPLMEDFWDNMRRYGLYALTVSTGALSMIFQPIFELLKNPISAILIIVILVGIFYIVTQVVTAMVGVSEFAYEYGY</sequence>
<keyword evidence="5" id="KW-1133">Transmembrane helix</keyword>
<dbReference type="PANTHER" id="PTHR36049:SF3">
    <property type="match status" value="1"/>
</dbReference>
<evidence type="ECO:0000256" key="4">
    <source>
        <dbReference type="ARBA" id="ARBA00022640"/>
    </source>
</evidence>
<comment type="similarity">
    <text evidence="2">Belongs to the ycf33 family.</text>
</comment>
<dbReference type="GO" id="GO:0009536">
    <property type="term" value="C:plastid"/>
    <property type="evidence" value="ECO:0007669"/>
    <property type="project" value="UniProtKB-SubCell"/>
</dbReference>
<dbReference type="AlphaFoldDB" id="A0A7J6VB18"/>